<feature type="compositionally biased region" description="Low complexity" evidence="1">
    <location>
        <begin position="137"/>
        <end position="158"/>
    </location>
</feature>
<reference evidence="2" key="1">
    <citation type="submission" date="2010-05" db="EMBL/GenBank/DDBJ databases">
        <title>The cloning and analysis of genes related to the CCM in Arthrospira platensis AGB-AP02.</title>
        <authorList>
            <person name="Tan Y."/>
            <person name="Mao Y.X."/>
        </authorList>
    </citation>
    <scope>NUCLEOTIDE SEQUENCE</scope>
    <source>
        <strain evidence="2">AGB-AP02</strain>
    </source>
</reference>
<organism evidence="2">
    <name type="scientific">Limnospira platensis AGB-AP02</name>
    <dbReference type="NCBI Taxonomy" id="863364"/>
    <lineage>
        <taxon>Bacteria</taxon>
        <taxon>Bacillati</taxon>
        <taxon>Cyanobacteriota</taxon>
        <taxon>Cyanophyceae</taxon>
        <taxon>Oscillatoriophycideae</taxon>
        <taxon>Oscillatoriales</taxon>
        <taxon>Sirenicapillariaceae</taxon>
        <taxon>Limnospira</taxon>
    </lineage>
</organism>
<evidence type="ECO:0000313" key="2">
    <source>
        <dbReference type="EMBL" id="ADM21126.1"/>
    </source>
</evidence>
<name>E0Z0D1_LIMPL</name>
<dbReference type="GO" id="GO:0031470">
    <property type="term" value="C:carboxysome"/>
    <property type="evidence" value="ECO:0007669"/>
    <property type="project" value="UniProtKB-ARBA"/>
</dbReference>
<dbReference type="SUPFAM" id="SSF51161">
    <property type="entry name" value="Trimeric LpxA-like enzymes"/>
    <property type="match status" value="1"/>
</dbReference>
<accession>E0Z0D1</accession>
<dbReference type="AlphaFoldDB" id="E0Z0D1"/>
<dbReference type="Gene3D" id="2.160.10.10">
    <property type="entry name" value="Hexapeptide repeat proteins"/>
    <property type="match status" value="1"/>
</dbReference>
<dbReference type="GO" id="GO:0043886">
    <property type="term" value="F:structural constituent of carboxysome shell"/>
    <property type="evidence" value="ECO:0007669"/>
    <property type="project" value="UniProtKB-ARBA"/>
</dbReference>
<sequence length="174" mass="18421">MSPPHHPDYAYYVSGDVTIDPSVAIAPGVVITAAPDSQIAIAPGVCIGMGTIIHADQGILEIDKGVCIGTTVLIVGAGKIGALACIGSESTLINSDIPSQHVVASGSLIGDQSRQVNFSATEVDFIPQPEPERNPNRNRNPNQKQNPNQNPNRNQNPQFVVVRRSTDKLKSMSC</sequence>
<gene>
    <name evidence="2" type="primary">ccmN</name>
</gene>
<feature type="region of interest" description="Disordered" evidence="1">
    <location>
        <begin position="124"/>
        <end position="174"/>
    </location>
</feature>
<dbReference type="InterPro" id="IPR011004">
    <property type="entry name" value="Trimer_LpxA-like_sf"/>
</dbReference>
<feature type="compositionally biased region" description="Basic and acidic residues" evidence="1">
    <location>
        <begin position="164"/>
        <end position="174"/>
    </location>
</feature>
<evidence type="ECO:0000256" key="1">
    <source>
        <dbReference type="SAM" id="MobiDB-lite"/>
    </source>
</evidence>
<proteinExistence type="predicted"/>
<dbReference type="EMBL" id="HM179535">
    <property type="protein sequence ID" value="ADM21126.1"/>
    <property type="molecule type" value="Genomic_DNA"/>
</dbReference>
<protein>
    <submittedName>
        <fullName evidence="2">CcmN</fullName>
    </submittedName>
</protein>